<comment type="caution">
    <text evidence="7">The sequence shown here is derived from an EMBL/GenBank/DDBJ whole genome shotgun (WGS) entry which is preliminary data.</text>
</comment>
<evidence type="ECO:0000256" key="4">
    <source>
        <dbReference type="ARBA" id="ARBA00022801"/>
    </source>
</evidence>
<sequence length="969" mass="103343">MSIQKSKKSHNWLMLVLVFTLLFSQLAAVGTVGASQADDPATDLVIYQNVPQVQSQFQSSGIQLSALHIYAKGHYTKAGKGLTWYSSNPNIANVNAEGLVTLTGQVGSAVVTVTDGVFTDRITVDLHTQPIVTKEKGARYDLIKRAVKGLTTQEKIGQMLMPDFRTYGGKNVTVLPPEVKALVQQYHLGGILLFRENTVTAAQSAQLVYDYQMAADKFGLLISIDQEGGIVTRLQSGTDFPGNMALGGTHNAQLAYQVGKSIGEELNALGINWDFAPVLDTNNNPDNPVIGVRSFGENPQLVAELGTAYIRGLQSVGVAATAKHFPGHGDTATDSHLGLPSVPHSKDRLKEVELYPFQKAMENGIDAIMTAHVTFPQIDSTTAISKKDGSPVNIPATLSYKVLTELVRGEMGFQGVISTDAMNMQAIVDHFGPVDAAVRAVNAGADIILMPVGLQTVADGLLEAVQSGQISQERLNLSVERILTLKMKRGVFKEENPRDINDRIQEANRVVGSAEHRALDNEVSARAVTLVKNDNDVLPLKLDGGKKVVVVGNTSITALFNAVKADHGNTTLISTTSYVLTTSQMNELKSANAVIIGTSTSTASARATSNAQMKMVRDIKSAVSAPVIAVALRNPYDIMGYPNHVDAYLTQYSYFANSSQGSADVIFGVKRPAGKLPVTIPSYEGGILYSYNHGLRTMTSAALNGVSSVVGGMTFDLTYGLEGAKENIYAQDFVVKYDPNKVQFISADSVNDGFAIVANKEAPGQIRFIAASLGEGNAVKGNADLLKLTWRAKPTTGWASISVSNAVVSDAAGKETEAEVASHAIYISAVDKTALNRLITESQDAHNAAVEGSKAGQYPEGSKAKLQAEINSAKAAADNEAATDYEVAKAISKLSTALQTFIDSVIALTPDDLNGDGKISIGDLAIMARYYGKTSDDPNWQQYKAADLNGDGKIDIVDLAILARKILES</sequence>
<dbReference type="InterPro" id="IPR001764">
    <property type="entry name" value="Glyco_hydro_3_N"/>
</dbReference>
<dbReference type="InterPro" id="IPR036881">
    <property type="entry name" value="Glyco_hydro_3_C_sf"/>
</dbReference>
<dbReference type="Pfam" id="PF00963">
    <property type="entry name" value="Cohesin"/>
    <property type="match status" value="1"/>
</dbReference>
<dbReference type="InterPro" id="IPR002102">
    <property type="entry name" value="Cohesin_dom"/>
</dbReference>
<keyword evidence="4" id="KW-0378">Hydrolase</keyword>
<dbReference type="Pfam" id="PF01915">
    <property type="entry name" value="Glyco_hydro_3_C"/>
    <property type="match status" value="1"/>
</dbReference>
<evidence type="ECO:0000256" key="1">
    <source>
        <dbReference type="ARBA" id="ARBA00001231"/>
    </source>
</evidence>
<dbReference type="PANTHER" id="PTHR30480:SF13">
    <property type="entry name" value="BETA-HEXOSAMINIDASE"/>
    <property type="match status" value="1"/>
</dbReference>
<dbReference type="InterPro" id="IPR036962">
    <property type="entry name" value="Glyco_hydro_3_N_sf"/>
</dbReference>
<dbReference type="InterPro" id="IPR002772">
    <property type="entry name" value="Glyco_hydro_3_C"/>
</dbReference>
<dbReference type="EMBL" id="WHNZ01000037">
    <property type="protein sequence ID" value="NOV01529.1"/>
    <property type="molecule type" value="Genomic_DNA"/>
</dbReference>
<organism evidence="7 8">
    <name type="scientific">Paenibacillus planticolens</name>
    <dbReference type="NCBI Taxonomy" id="2654976"/>
    <lineage>
        <taxon>Bacteria</taxon>
        <taxon>Bacillati</taxon>
        <taxon>Bacillota</taxon>
        <taxon>Bacilli</taxon>
        <taxon>Bacillales</taxon>
        <taxon>Paenibacillaceae</taxon>
        <taxon>Paenibacillus</taxon>
    </lineage>
</organism>
<dbReference type="EC" id="3.2.1.52" evidence="3"/>
<dbReference type="PANTHER" id="PTHR30480">
    <property type="entry name" value="BETA-HEXOSAMINIDASE-RELATED"/>
    <property type="match status" value="1"/>
</dbReference>
<dbReference type="CDD" id="cd08547">
    <property type="entry name" value="Type_II_cohesin"/>
    <property type="match status" value="1"/>
</dbReference>
<dbReference type="Pfam" id="PF00933">
    <property type="entry name" value="Glyco_hydro_3"/>
    <property type="match status" value="1"/>
</dbReference>
<dbReference type="InterPro" id="IPR050226">
    <property type="entry name" value="NagZ_Beta-hexosaminidase"/>
</dbReference>
<dbReference type="InterPro" id="IPR016134">
    <property type="entry name" value="Dockerin_dom"/>
</dbReference>
<evidence type="ECO:0000256" key="5">
    <source>
        <dbReference type="ARBA" id="ARBA00023295"/>
    </source>
</evidence>
<name>A0ABX1ZN56_9BACL</name>
<dbReference type="CDD" id="cd14254">
    <property type="entry name" value="Dockerin_II"/>
    <property type="match status" value="1"/>
</dbReference>
<dbReference type="InterPro" id="IPR008964">
    <property type="entry name" value="Invasin/intimin_cell_adhesion"/>
</dbReference>
<dbReference type="SUPFAM" id="SSF49384">
    <property type="entry name" value="Carbohydrate-binding domain"/>
    <property type="match status" value="1"/>
</dbReference>
<dbReference type="PRINTS" id="PR00133">
    <property type="entry name" value="GLHYDRLASE3"/>
</dbReference>
<dbReference type="Gene3D" id="1.20.1270.90">
    <property type="entry name" value="AF1782-like"/>
    <property type="match status" value="1"/>
</dbReference>
<keyword evidence="5" id="KW-0326">Glycosidase</keyword>
<dbReference type="SUPFAM" id="SSF51445">
    <property type="entry name" value="(Trans)glycosidases"/>
    <property type="match status" value="1"/>
</dbReference>
<dbReference type="PROSITE" id="PS51766">
    <property type="entry name" value="DOCKERIN"/>
    <property type="match status" value="1"/>
</dbReference>
<dbReference type="InterPro" id="IPR008965">
    <property type="entry name" value="CBM2/CBM3_carb-bd_dom_sf"/>
</dbReference>
<dbReference type="SUPFAM" id="SSF49373">
    <property type="entry name" value="Invasin/intimin cell-adhesion fragments"/>
    <property type="match status" value="1"/>
</dbReference>
<dbReference type="InterPro" id="IPR002105">
    <property type="entry name" value="Dockerin_1_rpt"/>
</dbReference>
<dbReference type="InterPro" id="IPR018247">
    <property type="entry name" value="EF_Hand_1_Ca_BS"/>
</dbReference>
<evidence type="ECO:0000259" key="6">
    <source>
        <dbReference type="PROSITE" id="PS51766"/>
    </source>
</evidence>
<dbReference type="Gene3D" id="2.60.40.1080">
    <property type="match status" value="1"/>
</dbReference>
<dbReference type="Pfam" id="PF00404">
    <property type="entry name" value="Dockerin_1"/>
    <property type="match status" value="1"/>
</dbReference>
<proteinExistence type="inferred from homology"/>
<evidence type="ECO:0000256" key="3">
    <source>
        <dbReference type="ARBA" id="ARBA00012663"/>
    </source>
</evidence>
<dbReference type="InterPro" id="IPR036439">
    <property type="entry name" value="Dockerin_dom_sf"/>
</dbReference>
<feature type="domain" description="Dockerin" evidence="6">
    <location>
        <begin position="906"/>
        <end position="969"/>
    </location>
</feature>
<dbReference type="Gene3D" id="1.10.1330.10">
    <property type="entry name" value="Dockerin domain"/>
    <property type="match status" value="1"/>
</dbReference>
<gene>
    <name evidence="7" type="ORF">GC097_16050</name>
</gene>
<evidence type="ECO:0000313" key="8">
    <source>
        <dbReference type="Proteomes" id="UP000618579"/>
    </source>
</evidence>
<dbReference type="SUPFAM" id="SSF52279">
    <property type="entry name" value="Beta-D-glucan exohydrolase, C-terminal domain"/>
    <property type="match status" value="1"/>
</dbReference>
<dbReference type="Proteomes" id="UP000618579">
    <property type="component" value="Unassembled WGS sequence"/>
</dbReference>
<dbReference type="PROSITE" id="PS00018">
    <property type="entry name" value="EF_HAND_1"/>
    <property type="match status" value="1"/>
</dbReference>
<dbReference type="Gene3D" id="3.40.50.1700">
    <property type="entry name" value="Glycoside hydrolase family 3 C-terminal domain"/>
    <property type="match status" value="1"/>
</dbReference>
<dbReference type="Gene3D" id="3.20.20.300">
    <property type="entry name" value="Glycoside hydrolase, family 3, N-terminal domain"/>
    <property type="match status" value="1"/>
</dbReference>
<evidence type="ECO:0000256" key="2">
    <source>
        <dbReference type="ARBA" id="ARBA00005336"/>
    </source>
</evidence>
<comment type="similarity">
    <text evidence="2">Belongs to the glycosyl hydrolase 3 family.</text>
</comment>
<evidence type="ECO:0000313" key="7">
    <source>
        <dbReference type="EMBL" id="NOV01529.1"/>
    </source>
</evidence>
<dbReference type="Gene3D" id="2.60.40.680">
    <property type="match status" value="1"/>
</dbReference>
<accession>A0ABX1ZN56</accession>
<reference evidence="7 8" key="1">
    <citation type="submission" date="2019-10" db="EMBL/GenBank/DDBJ databases">
        <title>Description of Paenibacillus pedi sp. nov.</title>
        <authorList>
            <person name="Carlier A."/>
            <person name="Qi S."/>
        </authorList>
    </citation>
    <scope>NUCLEOTIDE SEQUENCE [LARGE SCALE GENOMIC DNA]</scope>
    <source>
        <strain evidence="7 8">LMG 31457</strain>
    </source>
</reference>
<protein>
    <recommendedName>
        <fullName evidence="3">beta-N-acetylhexosaminidase</fullName>
        <ecNumber evidence="3">3.2.1.52</ecNumber>
    </recommendedName>
</protein>
<dbReference type="InterPro" id="IPR017853">
    <property type="entry name" value="GH"/>
</dbReference>
<dbReference type="SUPFAM" id="SSF63446">
    <property type="entry name" value="Type I dockerin domain"/>
    <property type="match status" value="1"/>
</dbReference>
<keyword evidence="8" id="KW-1185">Reference proteome</keyword>
<comment type="catalytic activity">
    <reaction evidence="1">
        <text>Hydrolysis of terminal non-reducing N-acetyl-D-hexosamine residues in N-acetyl-beta-D-hexosaminides.</text>
        <dbReference type="EC" id="3.2.1.52"/>
    </reaction>
</comment>